<protein>
    <recommendedName>
        <fullName evidence="2">Helix-turn-helix domain-containing protein</fullName>
    </recommendedName>
</protein>
<reference evidence="1" key="1">
    <citation type="journal article" date="2013" name="Environ. Microbiol.">
        <title>Microbiota from the distal guts of lean and obese adolescents exhibit partial functional redundancy besides clear differences in community structure.</title>
        <authorList>
            <person name="Ferrer M."/>
            <person name="Ruiz A."/>
            <person name="Lanza F."/>
            <person name="Haange S.B."/>
            <person name="Oberbach A."/>
            <person name="Till H."/>
            <person name="Bargiela R."/>
            <person name="Campoy C."/>
            <person name="Segura M.T."/>
            <person name="Richter M."/>
            <person name="von Bergen M."/>
            <person name="Seifert J."/>
            <person name="Suarez A."/>
        </authorList>
    </citation>
    <scope>NUCLEOTIDE SEQUENCE</scope>
</reference>
<sequence>MVKEPFISLVLPETVLGDNRLTYFERILLIDIVSLCKKNGYCWPTNRYFMNKFNCTKPTVSKSISSLSKYGY</sequence>
<evidence type="ECO:0000313" key="1">
    <source>
        <dbReference type="EMBL" id="EKC64684.1"/>
    </source>
</evidence>
<gene>
    <name evidence="1" type="ORF">OBE_06822</name>
</gene>
<accession>K1TB48</accession>
<dbReference type="AlphaFoldDB" id="K1TB48"/>
<dbReference type="Pfam" id="PF13730">
    <property type="entry name" value="HTH_36"/>
    <property type="match status" value="1"/>
</dbReference>
<organism evidence="1">
    <name type="scientific">human gut metagenome</name>
    <dbReference type="NCBI Taxonomy" id="408170"/>
    <lineage>
        <taxon>unclassified sequences</taxon>
        <taxon>metagenomes</taxon>
        <taxon>organismal metagenomes</taxon>
    </lineage>
</organism>
<proteinExistence type="predicted"/>
<evidence type="ECO:0008006" key="2">
    <source>
        <dbReference type="Google" id="ProtNLM"/>
    </source>
</evidence>
<name>K1TB48_9ZZZZ</name>
<comment type="caution">
    <text evidence="1">The sequence shown here is derived from an EMBL/GenBank/DDBJ whole genome shotgun (WGS) entry which is preliminary data.</text>
</comment>
<feature type="non-terminal residue" evidence="1">
    <location>
        <position position="72"/>
    </location>
</feature>
<dbReference type="EMBL" id="AJWZ01004703">
    <property type="protein sequence ID" value="EKC64684.1"/>
    <property type="molecule type" value="Genomic_DNA"/>
</dbReference>